<evidence type="ECO:0000256" key="1">
    <source>
        <dbReference type="SAM" id="SignalP"/>
    </source>
</evidence>
<comment type="caution">
    <text evidence="2">The sequence shown here is derived from an EMBL/GenBank/DDBJ whole genome shotgun (WGS) entry which is preliminary data.</text>
</comment>
<reference evidence="2 3" key="1">
    <citation type="submission" date="2015-06" db="EMBL/GenBank/DDBJ databases">
        <title>Cloning and characterization of the uncialamcin biosynthetic gene cluster.</title>
        <authorList>
            <person name="Yan X."/>
            <person name="Huang T."/>
            <person name="Ge H."/>
            <person name="Shen B."/>
        </authorList>
    </citation>
    <scope>NUCLEOTIDE SEQUENCE [LARGE SCALE GENOMIC DNA]</scope>
    <source>
        <strain evidence="2 3">DCA2648</strain>
    </source>
</reference>
<organism evidence="2 3">
    <name type="scientific">Streptomyces uncialis</name>
    <dbReference type="NCBI Taxonomy" id="1048205"/>
    <lineage>
        <taxon>Bacteria</taxon>
        <taxon>Bacillati</taxon>
        <taxon>Actinomycetota</taxon>
        <taxon>Actinomycetes</taxon>
        <taxon>Kitasatosporales</taxon>
        <taxon>Streptomycetaceae</taxon>
        <taxon>Streptomyces</taxon>
    </lineage>
</organism>
<evidence type="ECO:0000313" key="3">
    <source>
        <dbReference type="Proteomes" id="UP000186455"/>
    </source>
</evidence>
<feature type="chain" id="PRO_5012569617" evidence="1">
    <location>
        <begin position="18"/>
        <end position="133"/>
    </location>
</feature>
<proteinExistence type="predicted"/>
<dbReference type="AlphaFoldDB" id="A0A1Q4V0H7"/>
<dbReference type="EMBL" id="LFBV01000010">
    <property type="protein sequence ID" value="OKH91333.1"/>
    <property type="molecule type" value="Genomic_DNA"/>
</dbReference>
<feature type="signal peptide" evidence="1">
    <location>
        <begin position="1"/>
        <end position="17"/>
    </location>
</feature>
<keyword evidence="1" id="KW-0732">Signal</keyword>
<dbReference type="Proteomes" id="UP000186455">
    <property type="component" value="Unassembled WGS sequence"/>
</dbReference>
<sequence>MFAAGALVAVAAPPASAAPNVTFTSRADPLDMGWAEIVMYINGDRAGTGQWAGDPGDFGSSTGDTIIARDSASDGYGIQVTLDGSRVATTRGHNAPYTDRASGNLPEGSRHDMQVCVVKGSYSACGTVYGVKA</sequence>
<name>A0A1Q4V0H7_9ACTN</name>
<keyword evidence="3" id="KW-1185">Reference proteome</keyword>
<evidence type="ECO:0000313" key="2">
    <source>
        <dbReference type="EMBL" id="OKH91333.1"/>
    </source>
</evidence>
<gene>
    <name evidence="2" type="ORF">AB852_30660</name>
</gene>
<protein>
    <submittedName>
        <fullName evidence="2">Uncharacterized protein</fullName>
    </submittedName>
</protein>
<accession>A0A1Q4V0H7</accession>